<organism evidence="2 3">
    <name type="scientific">Kribbella sancticallisti</name>
    <dbReference type="NCBI Taxonomy" id="460087"/>
    <lineage>
        <taxon>Bacteria</taxon>
        <taxon>Bacillati</taxon>
        <taxon>Actinomycetota</taxon>
        <taxon>Actinomycetes</taxon>
        <taxon>Propionibacteriales</taxon>
        <taxon>Kribbellaceae</taxon>
        <taxon>Kribbella</taxon>
    </lineage>
</organism>
<dbReference type="EMBL" id="BAAAOS010000025">
    <property type="protein sequence ID" value="GAA1582802.1"/>
    <property type="molecule type" value="Genomic_DNA"/>
</dbReference>
<evidence type="ECO:0000313" key="2">
    <source>
        <dbReference type="EMBL" id="GAA1582802.1"/>
    </source>
</evidence>
<accession>A0ABP4PJ36</accession>
<dbReference type="RefSeq" id="WP_344216124.1">
    <property type="nucleotide sequence ID" value="NZ_BAAAOS010000025.1"/>
</dbReference>
<name>A0ABP4PJ36_9ACTN</name>
<proteinExistence type="predicted"/>
<gene>
    <name evidence="2" type="ORF">GCM10009789_40670</name>
</gene>
<feature type="transmembrane region" description="Helical" evidence="1">
    <location>
        <begin position="44"/>
        <end position="62"/>
    </location>
</feature>
<comment type="caution">
    <text evidence="2">The sequence shown here is derived from an EMBL/GenBank/DDBJ whole genome shotgun (WGS) entry which is preliminary data.</text>
</comment>
<keyword evidence="3" id="KW-1185">Reference proteome</keyword>
<protein>
    <recommendedName>
        <fullName evidence="4">RCK N-terminal domain-containing protein</fullName>
    </recommendedName>
</protein>
<reference evidence="3" key="1">
    <citation type="journal article" date="2019" name="Int. J. Syst. Evol. Microbiol.">
        <title>The Global Catalogue of Microorganisms (GCM) 10K type strain sequencing project: providing services to taxonomists for standard genome sequencing and annotation.</title>
        <authorList>
            <consortium name="The Broad Institute Genomics Platform"/>
            <consortium name="The Broad Institute Genome Sequencing Center for Infectious Disease"/>
            <person name="Wu L."/>
            <person name="Ma J."/>
        </authorList>
    </citation>
    <scope>NUCLEOTIDE SEQUENCE [LARGE SCALE GENOMIC DNA]</scope>
    <source>
        <strain evidence="3">JCM 14969</strain>
    </source>
</reference>
<evidence type="ECO:0000313" key="3">
    <source>
        <dbReference type="Proteomes" id="UP001500393"/>
    </source>
</evidence>
<keyword evidence="1" id="KW-1133">Transmembrane helix</keyword>
<sequence length="433" mass="47497">MTFVRALLRAAHRLLTDDNFDLWLLTAAAAVFTVLGIVDVADMSVLSSAILALLAALAVAQIRSRKLVAQLAIDGSKSAGVLLRQFPEDLISRRAEADDMLLIGIAMARTIQGARDDLYRALMRGARIRVLVVDPTDDRLVEQASMLRPAGRTALLARRIRTTLDELVELKGSTNGNLEIRVARFVPPIGVSLLRGVRPASITVQHPELRPASEPGPILHFEESDSWFAFYAQEAERLWEAGTAWPLPSTQQLRSIARPQFTDSFGTTLITSMKAASDLFITGITRNTLLNSNYLEFERLLAAGCHLRVLLIAPDSAAARGAAERYYAERSEESTVTRIEHSLRLLTQLATSTGASLEVRLTTYLLSSGIVAVDIPDDHRHESSGLFVEYYTFQADGEPKFVLLPGDAGFDQFLGEAEKLWADATPFLPVAKS</sequence>
<dbReference type="Proteomes" id="UP001500393">
    <property type="component" value="Unassembled WGS sequence"/>
</dbReference>
<feature type="transmembrane region" description="Helical" evidence="1">
    <location>
        <begin position="20"/>
        <end position="38"/>
    </location>
</feature>
<keyword evidence="1" id="KW-0812">Transmembrane</keyword>
<evidence type="ECO:0008006" key="4">
    <source>
        <dbReference type="Google" id="ProtNLM"/>
    </source>
</evidence>
<keyword evidence="1" id="KW-0472">Membrane</keyword>
<evidence type="ECO:0000256" key="1">
    <source>
        <dbReference type="SAM" id="Phobius"/>
    </source>
</evidence>